<reference evidence="14" key="1">
    <citation type="journal article" date="2020" name="Genome Biol.">
        <title>Gamete binning: chromosome-level and haplotype-resolved genome assembly enabled by high-throughput single-cell sequencing of gamete genomes.</title>
        <authorList>
            <person name="Campoy J.A."/>
            <person name="Sun H."/>
            <person name="Goel M."/>
            <person name="Jiao W.-B."/>
            <person name="Folz-Donahue K."/>
            <person name="Wang N."/>
            <person name="Rubio M."/>
            <person name="Liu C."/>
            <person name="Kukat C."/>
            <person name="Ruiz D."/>
            <person name="Huettel B."/>
            <person name="Schneeberger K."/>
        </authorList>
    </citation>
    <scope>NUCLEOTIDE SEQUENCE [LARGE SCALE GENOMIC DNA]</scope>
    <source>
        <strain evidence="14">cv. Rojo Pasion</strain>
    </source>
</reference>
<proteinExistence type="inferred from homology"/>
<evidence type="ECO:0000256" key="10">
    <source>
        <dbReference type="ARBA" id="ARBA00052227"/>
    </source>
</evidence>
<comment type="catalytic activity">
    <reaction evidence="10">
        <text>adenosine 5'-phosphosulfate + ATP = 3'-phosphoadenylyl sulfate + ADP + H(+)</text>
        <dbReference type="Rhea" id="RHEA:24152"/>
        <dbReference type="ChEBI" id="CHEBI:15378"/>
        <dbReference type="ChEBI" id="CHEBI:30616"/>
        <dbReference type="ChEBI" id="CHEBI:58243"/>
        <dbReference type="ChEBI" id="CHEBI:58339"/>
        <dbReference type="ChEBI" id="CHEBI:456216"/>
        <dbReference type="EC" id="2.7.1.25"/>
    </reaction>
    <physiologicalReaction direction="left-to-right" evidence="10">
        <dbReference type="Rhea" id="RHEA:24153"/>
    </physiologicalReaction>
</comment>
<keyword evidence="4" id="KW-0028">Amino-acid biosynthesis</keyword>
<dbReference type="CDD" id="cd02027">
    <property type="entry name" value="APSK"/>
    <property type="match status" value="1"/>
</dbReference>
<dbReference type="SUPFAM" id="SSF52540">
    <property type="entry name" value="P-loop containing nucleoside triphosphate hydrolases"/>
    <property type="match status" value="1"/>
</dbReference>
<dbReference type="InterPro" id="IPR027417">
    <property type="entry name" value="P-loop_NTPase"/>
</dbReference>
<dbReference type="GO" id="GO:0070814">
    <property type="term" value="P:hydrogen sulfide biosynthetic process"/>
    <property type="evidence" value="ECO:0007669"/>
    <property type="project" value="UniProtKB-UniPathway"/>
</dbReference>
<dbReference type="NCBIfam" id="TIGR00455">
    <property type="entry name" value="apsK"/>
    <property type="match status" value="1"/>
</dbReference>
<evidence type="ECO:0000259" key="12">
    <source>
        <dbReference type="Pfam" id="PF01583"/>
    </source>
</evidence>
<dbReference type="Pfam" id="PF01583">
    <property type="entry name" value="APS_kinase"/>
    <property type="match status" value="1"/>
</dbReference>
<evidence type="ECO:0000313" key="13">
    <source>
        <dbReference type="EMBL" id="CAB4321013.1"/>
    </source>
</evidence>
<evidence type="ECO:0000256" key="9">
    <source>
        <dbReference type="ARBA" id="ARBA00023192"/>
    </source>
</evidence>
<evidence type="ECO:0000256" key="8">
    <source>
        <dbReference type="ARBA" id="ARBA00022840"/>
    </source>
</evidence>
<keyword evidence="14" id="KW-1185">Reference proteome</keyword>
<evidence type="ECO:0000256" key="4">
    <source>
        <dbReference type="ARBA" id="ARBA00022605"/>
    </source>
</evidence>
<keyword evidence="5 11" id="KW-0808">Transferase</keyword>
<dbReference type="GO" id="GO:0019344">
    <property type="term" value="P:cysteine biosynthetic process"/>
    <property type="evidence" value="ECO:0007669"/>
    <property type="project" value="UniProtKB-KW"/>
</dbReference>
<protein>
    <recommendedName>
        <fullName evidence="3 11">Adenylyl-sulfate kinase</fullName>
        <ecNumber evidence="3 11">2.7.1.25</ecNumber>
    </recommendedName>
</protein>
<comment type="pathway">
    <text evidence="1 11">Sulfur metabolism; hydrogen sulfide biosynthesis; sulfite from sulfate: step 2/3.</text>
</comment>
<evidence type="ECO:0000256" key="2">
    <source>
        <dbReference type="ARBA" id="ARBA00007008"/>
    </source>
</evidence>
<feature type="domain" description="APS kinase" evidence="12">
    <location>
        <begin position="107"/>
        <end position="253"/>
    </location>
</feature>
<evidence type="ECO:0000256" key="1">
    <source>
        <dbReference type="ARBA" id="ARBA00004806"/>
    </source>
</evidence>
<keyword evidence="7 11" id="KW-0418">Kinase</keyword>
<dbReference type="UniPathway" id="UPA00140">
    <property type="reaction ID" value="UER00205"/>
</dbReference>
<evidence type="ECO:0000256" key="6">
    <source>
        <dbReference type="ARBA" id="ARBA00022741"/>
    </source>
</evidence>
<name>A0A6J5Y9B7_PRUAR</name>
<evidence type="ECO:0000256" key="11">
    <source>
        <dbReference type="RuleBase" id="RU004347"/>
    </source>
</evidence>
<dbReference type="Proteomes" id="UP000507245">
    <property type="component" value="Unassembled WGS sequence"/>
</dbReference>
<dbReference type="FunFam" id="3.40.50.300:FF:000629">
    <property type="entry name" value="Adenylyl-sulfate kinase"/>
    <property type="match status" value="1"/>
</dbReference>
<dbReference type="GO" id="GO:0005524">
    <property type="term" value="F:ATP binding"/>
    <property type="evidence" value="ECO:0007669"/>
    <property type="project" value="UniProtKB-KW"/>
</dbReference>
<dbReference type="EMBL" id="CAEKKB010000008">
    <property type="protein sequence ID" value="CAB4321013.1"/>
    <property type="molecule type" value="Genomic_DNA"/>
</dbReference>
<dbReference type="AlphaFoldDB" id="A0A6J5Y9B7"/>
<comment type="similarity">
    <text evidence="2 11">Belongs to the APS kinase family.</text>
</comment>
<dbReference type="EC" id="2.7.1.25" evidence="3 11"/>
<dbReference type="PANTHER" id="PTHR11055">
    <property type="entry name" value="BIFUNCTIONAL 3'-PHOSPHOADENOSINE 5'-PHOSPHOSULFATE SYNTHASE"/>
    <property type="match status" value="1"/>
</dbReference>
<evidence type="ECO:0000256" key="5">
    <source>
        <dbReference type="ARBA" id="ARBA00022679"/>
    </source>
</evidence>
<dbReference type="PANTHER" id="PTHR11055:SF74">
    <property type="entry name" value="ADENYLYL-SULFATE KINASE"/>
    <property type="match status" value="1"/>
</dbReference>
<keyword evidence="8 11" id="KW-0067">ATP-binding</keyword>
<dbReference type="Gene3D" id="3.40.50.300">
    <property type="entry name" value="P-loop containing nucleotide triphosphate hydrolases"/>
    <property type="match status" value="1"/>
</dbReference>
<dbReference type="InterPro" id="IPR059117">
    <property type="entry name" value="APS_kinase_dom"/>
</dbReference>
<evidence type="ECO:0000256" key="7">
    <source>
        <dbReference type="ARBA" id="ARBA00022777"/>
    </source>
</evidence>
<organism evidence="13 14">
    <name type="scientific">Prunus armeniaca</name>
    <name type="common">Apricot</name>
    <name type="synonym">Armeniaca vulgaris</name>
    <dbReference type="NCBI Taxonomy" id="36596"/>
    <lineage>
        <taxon>Eukaryota</taxon>
        <taxon>Viridiplantae</taxon>
        <taxon>Streptophyta</taxon>
        <taxon>Embryophyta</taxon>
        <taxon>Tracheophyta</taxon>
        <taxon>Spermatophyta</taxon>
        <taxon>Magnoliopsida</taxon>
        <taxon>eudicotyledons</taxon>
        <taxon>Gunneridae</taxon>
        <taxon>Pentapetalae</taxon>
        <taxon>rosids</taxon>
        <taxon>fabids</taxon>
        <taxon>Rosales</taxon>
        <taxon>Rosaceae</taxon>
        <taxon>Amygdaloideae</taxon>
        <taxon>Amygdaleae</taxon>
        <taxon>Prunus</taxon>
    </lineage>
</organism>
<evidence type="ECO:0000256" key="3">
    <source>
        <dbReference type="ARBA" id="ARBA00012121"/>
    </source>
</evidence>
<dbReference type="GO" id="GO:0004020">
    <property type="term" value="F:adenylylsulfate kinase activity"/>
    <property type="evidence" value="ECO:0007669"/>
    <property type="project" value="UniProtKB-EC"/>
</dbReference>
<keyword evidence="6 11" id="KW-0547">Nucleotide-binding</keyword>
<dbReference type="GO" id="GO:0000103">
    <property type="term" value="P:sulfate assimilation"/>
    <property type="evidence" value="ECO:0007669"/>
    <property type="project" value="InterPro"/>
</dbReference>
<keyword evidence="9" id="KW-0198">Cysteine biosynthesis</keyword>
<dbReference type="OrthoDB" id="506431at2759"/>
<accession>A0A6J5Y9B7</accession>
<evidence type="ECO:0000313" key="14">
    <source>
        <dbReference type="Proteomes" id="UP000507245"/>
    </source>
</evidence>
<dbReference type="NCBIfam" id="NF003013">
    <property type="entry name" value="PRK03846.1"/>
    <property type="match status" value="1"/>
</dbReference>
<sequence>MQANPLQWKASPGLGVGLETTSSSPLPSFSQLSLGNLSGGTSVNSLKTRGLFLVKAMEGSRTASLNGHAGNADKNASLLSSVGNSTNIQWHECSLNKNDRQKLLKQKGCVIWITGLSGSGKSTVACALGGGLYRRGKLSYVLDGDNVRHGLNRDLSFKAEDRAENIRRIGEVAKLFADAGVICIASLISPYRRDRDACRAMLPAGDFIEVFMDVPLQVCEARDSKGLYKLARAGKIKGFTGIDDPYEPPLNCENGMKDDLMYTGVTLKSKGLIVSSSSIRLQIVLTHEEGVCASPCEMAEEVISYLEDKGFLEA</sequence>
<comment type="function">
    <text evidence="11">Catalyzes the synthesis of activated sulfate.</text>
</comment>
<dbReference type="InterPro" id="IPR002891">
    <property type="entry name" value="APS"/>
</dbReference>
<dbReference type="GO" id="GO:0005737">
    <property type="term" value="C:cytoplasm"/>
    <property type="evidence" value="ECO:0007669"/>
    <property type="project" value="UniProtKB-ARBA"/>
</dbReference>
<dbReference type="HAMAP" id="MF_00065">
    <property type="entry name" value="Adenylyl_sulf_kinase"/>
    <property type="match status" value="1"/>
</dbReference>
<gene>
    <name evidence="13" type="ORF">ORAREDHAP_LOCUS50068</name>
</gene>